<feature type="transmembrane region" description="Helical" evidence="12">
    <location>
        <begin position="445"/>
        <end position="471"/>
    </location>
</feature>
<feature type="compositionally biased region" description="Basic and acidic residues" evidence="11">
    <location>
        <begin position="1114"/>
        <end position="1124"/>
    </location>
</feature>
<dbReference type="InterPro" id="IPR043203">
    <property type="entry name" value="VGCC_Ca_Na"/>
</dbReference>
<feature type="compositionally biased region" description="Basic and acidic residues" evidence="11">
    <location>
        <begin position="633"/>
        <end position="643"/>
    </location>
</feature>
<feature type="transmembrane region" description="Helical" evidence="12">
    <location>
        <begin position="1245"/>
        <end position="1271"/>
    </location>
</feature>
<keyword evidence="4" id="KW-0677">Repeat</keyword>
<evidence type="ECO:0000256" key="4">
    <source>
        <dbReference type="ARBA" id="ARBA00022737"/>
    </source>
</evidence>
<dbReference type="OrthoDB" id="2984333at2759"/>
<dbReference type="FunFam" id="1.20.120.350:FF:000068">
    <property type="entry name" value="Sodium channel protein"/>
    <property type="match status" value="1"/>
</dbReference>
<keyword evidence="2" id="KW-0813">Transport</keyword>
<feature type="transmembrane region" description="Helical" evidence="12">
    <location>
        <begin position="784"/>
        <end position="808"/>
    </location>
</feature>
<feature type="compositionally biased region" description="Polar residues" evidence="11">
    <location>
        <begin position="591"/>
        <end position="600"/>
    </location>
</feature>
<feature type="compositionally biased region" description="Basic and acidic residues" evidence="11">
    <location>
        <begin position="1081"/>
        <end position="1103"/>
    </location>
</feature>
<feature type="domain" description="Ion transport" evidence="13">
    <location>
        <begin position="1495"/>
        <end position="1593"/>
    </location>
</feature>
<feature type="compositionally biased region" description="Basic and acidic residues" evidence="11">
    <location>
        <begin position="543"/>
        <end position="560"/>
    </location>
</feature>
<feature type="transmembrane region" description="Helical" evidence="12">
    <location>
        <begin position="1485"/>
        <end position="1512"/>
    </location>
</feature>
<feature type="compositionally biased region" description="Basic and acidic residues" evidence="11">
    <location>
        <begin position="493"/>
        <end position="518"/>
    </location>
</feature>
<evidence type="ECO:0000256" key="8">
    <source>
        <dbReference type="ARBA" id="ARBA00023136"/>
    </source>
</evidence>
<dbReference type="FunFam" id="1.20.120.350:FF:000036">
    <property type="entry name" value="Voltage-dependent sodium channel SCN10A"/>
    <property type="match status" value="1"/>
</dbReference>
<feature type="transmembrane region" description="Helical" evidence="12">
    <location>
        <begin position="829"/>
        <end position="862"/>
    </location>
</feature>
<dbReference type="GO" id="GO:0001518">
    <property type="term" value="C:voltage-gated sodium channel complex"/>
    <property type="evidence" value="ECO:0007669"/>
    <property type="project" value="TreeGrafter"/>
</dbReference>
<dbReference type="Gene3D" id="1.20.120.350">
    <property type="entry name" value="Voltage-gated potassium channels. Chain C"/>
    <property type="match status" value="4"/>
</dbReference>
<keyword evidence="7" id="KW-0406">Ion transport</keyword>
<evidence type="ECO:0000256" key="10">
    <source>
        <dbReference type="ARBA" id="ARBA00023303"/>
    </source>
</evidence>
<proteinExistence type="predicted"/>
<evidence type="ECO:0000259" key="13">
    <source>
        <dbReference type="Pfam" id="PF00520"/>
    </source>
</evidence>
<evidence type="ECO:0000256" key="5">
    <source>
        <dbReference type="ARBA" id="ARBA00022882"/>
    </source>
</evidence>
<dbReference type="Gene3D" id="1.10.287.70">
    <property type="match status" value="3"/>
</dbReference>
<dbReference type="FunFam" id="1.10.287.70:FF:000046">
    <property type="entry name" value="Sodium channel protein"/>
    <property type="match status" value="1"/>
</dbReference>
<protein>
    <submittedName>
        <fullName evidence="14">DSC1</fullName>
    </submittedName>
</protein>
<feature type="region of interest" description="Disordered" evidence="11">
    <location>
        <begin position="1074"/>
        <end position="1124"/>
    </location>
</feature>
<feature type="transmembrane region" description="Helical" evidence="12">
    <location>
        <begin position="720"/>
        <end position="738"/>
    </location>
</feature>
<evidence type="ECO:0000256" key="6">
    <source>
        <dbReference type="ARBA" id="ARBA00022989"/>
    </source>
</evidence>
<evidence type="ECO:0000256" key="7">
    <source>
        <dbReference type="ARBA" id="ARBA00023065"/>
    </source>
</evidence>
<dbReference type="GO" id="GO:0086010">
    <property type="term" value="P:membrane depolarization during action potential"/>
    <property type="evidence" value="ECO:0007669"/>
    <property type="project" value="TreeGrafter"/>
</dbReference>
<feature type="transmembrane region" description="Helical" evidence="12">
    <location>
        <begin position="214"/>
        <end position="234"/>
    </location>
</feature>
<evidence type="ECO:0000256" key="9">
    <source>
        <dbReference type="ARBA" id="ARBA00023180"/>
    </source>
</evidence>
<dbReference type="InterPro" id="IPR005821">
    <property type="entry name" value="Ion_trans_dom"/>
</dbReference>
<feature type="domain" description="Ion transport" evidence="13">
    <location>
        <begin position="183"/>
        <end position="475"/>
    </location>
</feature>
<keyword evidence="8 12" id="KW-0472">Membrane</keyword>
<feature type="domain" description="Ion transport" evidence="13">
    <location>
        <begin position="1174"/>
        <end position="1443"/>
    </location>
</feature>
<comment type="subcellular location">
    <subcellularLocation>
        <location evidence="1">Membrane</location>
        <topology evidence="1">Multi-pass membrane protein</topology>
    </subcellularLocation>
</comment>
<name>A0A6J8BDR4_MYTCO</name>
<evidence type="ECO:0000313" key="15">
    <source>
        <dbReference type="Proteomes" id="UP000507470"/>
    </source>
</evidence>
<dbReference type="GO" id="GO:0005248">
    <property type="term" value="F:voltage-gated sodium channel activity"/>
    <property type="evidence" value="ECO:0007669"/>
    <property type="project" value="TreeGrafter"/>
</dbReference>
<feature type="compositionally biased region" description="Basic and acidic residues" evidence="11">
    <location>
        <begin position="31"/>
        <end position="43"/>
    </location>
</feature>
<feature type="transmembrane region" description="Helical" evidence="12">
    <location>
        <begin position="750"/>
        <end position="772"/>
    </location>
</feature>
<feature type="transmembrane region" description="Helical" evidence="12">
    <location>
        <begin position="1407"/>
        <end position="1433"/>
    </location>
</feature>
<feature type="transmembrane region" description="Helical" evidence="12">
    <location>
        <begin position="246"/>
        <end position="263"/>
    </location>
</feature>
<feature type="compositionally biased region" description="Basic and acidic residues" evidence="11">
    <location>
        <begin position="1033"/>
        <end position="1055"/>
    </location>
</feature>
<dbReference type="CDD" id="cd13433">
    <property type="entry name" value="Na_channel_gate"/>
    <property type="match status" value="1"/>
</dbReference>
<evidence type="ECO:0000256" key="12">
    <source>
        <dbReference type="SAM" id="Phobius"/>
    </source>
</evidence>
<accession>A0A6J8BDR4</accession>
<sequence>MAASGNDGVKKKDPFGANLATAAFALAGKPEPPKEPDERPESRIKLYTEESWKHQVEQAAAAQKKFEKTGGVAEAHLVDGELKFDDDEEEAKKDRDPNLVEGNLLPVEYSDVFDEKLLGKPIEEIDKYIKDKSLVSPYSMTFIAVAPRFKRKFIYRFTSEKALFLLTPWNPVRKLAVFIATNQFFDYVVILTILTNCVFMSLGPDSKAAETAEYAFLAIYTLESIIKILARGFILHKFTYLRDPWNWLDFAVIVSAYITTIISEVSGSSGTNLQALRTFRVFRALKTISIVPGLKTLVGALLRAFKLLFEVIILITFCLAVFALFGLQVYMGVLRQKCVVDVPSYNATSSMNYLAYYNDWIKNTSNWYEDPENSGTYVICGNASGSGQCISGYTCLPDIGENPNFGFTSFDHFGWAMLTSFQLITLDFWEDSYNKIIRASGPWNVLFFVIVVFFGSFYLINLMLAVVAMSYQEEAVSAGKVWRFGKRSLPLQKHEDEKKEKADNEKKLKEREKQKLKELTSATKAAQKWNPGHRKNKTGILNKDQKDSGTKNDKNDKKSDTTNGEPLIKYGKGRNPMVKMPSKDSGYSVESKGSSQSNGKDTPRDEGDNLSWDSDSNPRKADSGTGSLSQEPVDEKKTSKSKELNVSSSDVQIIKSAGRFSSLSREETVVIIKPDEDGNVSVKEKDELVDRNCACCSNTKMFVCWLKFQNGLNIFVSDPLFDLFVTICIVLNTLFMMLEHHGQPQELTTTLEVSNYIFTSVFILEAVLKIMSWSKFYFKSGWNLFDFVIVIASIIDISLSDIPSFSVFRSFRLLRVLKLAQSWKTMRLLLQIILSTLGSLGPLTLILIIVIYIFAVIGLQLFSKSYTSSVFGDDIPRWHFKDFFHAMMMVFRVLCGEWIEPLWDCMRAEGELCMVVFLPTLVLGNFIVLNLFLALLINAFASDNLKANGDKEEDNKMLAAVRRIKELCCCCLSKKVAPNEAEIEEGMELSSDIESINSNDKNGNPKVDGKDKKGSEKLKLPPISQSNGTVQNKDNKDAKGKDKDAATGKDKDAAKGKDIDDAFKTKRDTYSSFNDAKNASAKKEDKEKNKDDKDNKNKDSKSENEDDLSLGEEASTHSKKDKEEEKKEIVVNDCFPLVCSKRFCSNGWEHFDQTACGIRWYKFRRVMTMIVESKVFEAIVLICIGLSSMSLAFEDIYLYQKPELEQALYIINIIFVVLFTIEMLMKWFALGMKTYFSSFWTILDFIIVVISWASFAAAAAGAADISAFRSLRTLRALRPLRAISRWQGMKIVVNALMLSIPSIINVIIVCLVFWLIFSIMGVQFFAGKFFKCVDNDGEKFDPSVIANKSHCISSGYNWTNSKINFDHVGQGFLSLFQVATFEGWMELMEDAVDATQVDIQPSFESNIWYYLFFVAFIVFGSFFTLNLIISVIIDNFNELKKQYEGHVLDMFLTTTQRNYMNTLKKLGNKKPQKTIKRPKNTIQGVFYDVAVSTKFDLCIVVVIFMNMIVMGIEHYKQSEMVIDVLQIMNIIFTTVFTLEATIKIIGLRLHYFRQPWNVFDFIVVVLSILAIILEDILESLSVSPTLLRVVRVLGLDVCLD</sequence>
<feature type="transmembrane region" description="Helical" evidence="12">
    <location>
        <begin position="1524"/>
        <end position="1546"/>
    </location>
</feature>
<feature type="compositionally biased region" description="Basic and acidic residues" evidence="11">
    <location>
        <begin position="1007"/>
        <end position="1019"/>
    </location>
</feature>
<evidence type="ECO:0000256" key="1">
    <source>
        <dbReference type="ARBA" id="ARBA00004141"/>
    </source>
</evidence>
<feature type="transmembrane region" description="Helical" evidence="12">
    <location>
        <begin position="184"/>
        <end position="202"/>
    </location>
</feature>
<dbReference type="Proteomes" id="UP000507470">
    <property type="component" value="Unassembled WGS sequence"/>
</dbReference>
<evidence type="ECO:0000313" key="14">
    <source>
        <dbReference type="EMBL" id="CAC5380809.1"/>
    </source>
</evidence>
<feature type="domain" description="Ion transport" evidence="13">
    <location>
        <begin position="719"/>
        <end position="946"/>
    </location>
</feature>
<feature type="transmembrane region" description="Helical" evidence="12">
    <location>
        <begin position="912"/>
        <end position="937"/>
    </location>
</feature>
<dbReference type="EMBL" id="CACVKT020002952">
    <property type="protein sequence ID" value="CAC5380809.1"/>
    <property type="molecule type" value="Genomic_DNA"/>
</dbReference>
<dbReference type="Pfam" id="PF00520">
    <property type="entry name" value="Ion_trans"/>
    <property type="match status" value="4"/>
</dbReference>
<keyword evidence="10" id="KW-0407">Ion channel</keyword>
<dbReference type="PANTHER" id="PTHR10037:SF62">
    <property type="entry name" value="SODIUM CHANNEL PROTEIN 60E"/>
    <property type="match status" value="1"/>
</dbReference>
<dbReference type="SUPFAM" id="SSF81324">
    <property type="entry name" value="Voltage-gated potassium channels"/>
    <property type="match status" value="4"/>
</dbReference>
<dbReference type="GO" id="GO:0019228">
    <property type="term" value="P:neuronal action potential"/>
    <property type="evidence" value="ECO:0007669"/>
    <property type="project" value="TreeGrafter"/>
</dbReference>
<feature type="transmembrane region" description="Helical" evidence="12">
    <location>
        <begin position="307"/>
        <end position="327"/>
    </location>
</feature>
<evidence type="ECO:0000256" key="2">
    <source>
        <dbReference type="ARBA" id="ARBA00022448"/>
    </source>
</evidence>
<feature type="region of interest" description="Disordered" evidence="11">
    <location>
        <begin position="493"/>
        <end position="645"/>
    </location>
</feature>
<keyword evidence="5" id="KW-0851">Voltage-gated channel</keyword>
<organism evidence="14 15">
    <name type="scientific">Mytilus coruscus</name>
    <name type="common">Sea mussel</name>
    <dbReference type="NCBI Taxonomy" id="42192"/>
    <lineage>
        <taxon>Eukaryota</taxon>
        <taxon>Metazoa</taxon>
        <taxon>Spiralia</taxon>
        <taxon>Lophotrochozoa</taxon>
        <taxon>Mollusca</taxon>
        <taxon>Bivalvia</taxon>
        <taxon>Autobranchia</taxon>
        <taxon>Pteriomorphia</taxon>
        <taxon>Mytilida</taxon>
        <taxon>Mytiloidea</taxon>
        <taxon>Mytilidae</taxon>
        <taxon>Mytilinae</taxon>
        <taxon>Mytilus</taxon>
    </lineage>
</organism>
<evidence type="ECO:0000256" key="3">
    <source>
        <dbReference type="ARBA" id="ARBA00022692"/>
    </source>
</evidence>
<keyword evidence="6 12" id="KW-1133">Transmembrane helix</keyword>
<keyword evidence="3 12" id="KW-0812">Transmembrane</keyword>
<evidence type="ECO:0000256" key="11">
    <source>
        <dbReference type="SAM" id="MobiDB-lite"/>
    </source>
</evidence>
<feature type="region of interest" description="Disordered" evidence="11">
    <location>
        <begin position="23"/>
        <end position="43"/>
    </location>
</feature>
<keyword evidence="9" id="KW-0325">Glycoprotein</keyword>
<feature type="transmembrane region" description="Helical" evidence="12">
    <location>
        <begin position="1291"/>
        <end position="1317"/>
    </location>
</feature>
<dbReference type="InterPro" id="IPR027359">
    <property type="entry name" value="Volt_channel_dom_sf"/>
</dbReference>
<dbReference type="PANTHER" id="PTHR10037">
    <property type="entry name" value="VOLTAGE-GATED CATION CHANNEL CALCIUM AND SODIUM"/>
    <property type="match status" value="1"/>
</dbReference>
<feature type="transmembrane region" description="Helical" evidence="12">
    <location>
        <begin position="1206"/>
        <end position="1225"/>
    </location>
</feature>
<feature type="transmembrane region" description="Helical" evidence="12">
    <location>
        <begin position="1558"/>
        <end position="1577"/>
    </location>
</feature>
<feature type="region of interest" description="Disordered" evidence="11">
    <location>
        <begin position="992"/>
        <end position="1055"/>
    </location>
</feature>
<feature type="compositionally biased region" description="Polar residues" evidence="11">
    <location>
        <begin position="992"/>
        <end position="1002"/>
    </location>
</feature>
<keyword evidence="15" id="KW-1185">Reference proteome</keyword>
<reference evidence="14 15" key="1">
    <citation type="submission" date="2020-06" db="EMBL/GenBank/DDBJ databases">
        <authorList>
            <person name="Li R."/>
            <person name="Bekaert M."/>
        </authorList>
    </citation>
    <scope>NUCLEOTIDE SEQUENCE [LARGE SCALE GENOMIC DNA]</scope>
    <source>
        <strain evidence="15">wild</strain>
    </source>
</reference>
<dbReference type="InterPro" id="IPR044564">
    <property type="entry name" value="Na_chnl_inactivation_gate"/>
</dbReference>
<feature type="compositionally biased region" description="Polar residues" evidence="11">
    <location>
        <begin position="1023"/>
        <end position="1032"/>
    </location>
</feature>
<gene>
    <name evidence="14" type="ORF">MCOR_16743</name>
</gene>
<dbReference type="FunFam" id="1.20.120.350:FF:000009">
    <property type="entry name" value="Voltage-dependent T-type calcium channel subunit alpha"/>
    <property type="match status" value="1"/>
</dbReference>